<name>A0A8X7WHM9_BRACI</name>
<dbReference type="PANTHER" id="PTHR46162">
    <property type="entry name" value="TRAF-LIKE FAMILY PROTEIN"/>
    <property type="match status" value="1"/>
</dbReference>
<accession>A0A8X7WHM9</accession>
<dbReference type="SMART" id="SM00061">
    <property type="entry name" value="MATH"/>
    <property type="match status" value="1"/>
</dbReference>
<evidence type="ECO:0000313" key="2">
    <source>
        <dbReference type="EMBL" id="KAG2329796.1"/>
    </source>
</evidence>
<dbReference type="PANTHER" id="PTHR46162:SF40">
    <property type="entry name" value="TRAF-LIKE FAMILY PROTEIN"/>
    <property type="match status" value="1"/>
</dbReference>
<evidence type="ECO:0000259" key="1">
    <source>
        <dbReference type="PROSITE" id="PS50144"/>
    </source>
</evidence>
<dbReference type="SUPFAM" id="SSF49599">
    <property type="entry name" value="TRAF domain-like"/>
    <property type="match status" value="1"/>
</dbReference>
<dbReference type="PROSITE" id="PS50144">
    <property type="entry name" value="MATH"/>
    <property type="match status" value="1"/>
</dbReference>
<gene>
    <name evidence="2" type="ORF">Bca52824_000976</name>
</gene>
<dbReference type="Gene3D" id="2.60.210.10">
    <property type="entry name" value="Apoptosis, Tumor Necrosis Factor Receptor Associated Protein 2, Chain A"/>
    <property type="match status" value="1"/>
</dbReference>
<organism evidence="2 3">
    <name type="scientific">Brassica carinata</name>
    <name type="common">Ethiopian mustard</name>
    <name type="synonym">Abyssinian cabbage</name>
    <dbReference type="NCBI Taxonomy" id="52824"/>
    <lineage>
        <taxon>Eukaryota</taxon>
        <taxon>Viridiplantae</taxon>
        <taxon>Streptophyta</taxon>
        <taxon>Embryophyta</taxon>
        <taxon>Tracheophyta</taxon>
        <taxon>Spermatophyta</taxon>
        <taxon>Magnoliopsida</taxon>
        <taxon>eudicotyledons</taxon>
        <taxon>Gunneridae</taxon>
        <taxon>Pentapetalae</taxon>
        <taxon>rosids</taxon>
        <taxon>malvids</taxon>
        <taxon>Brassicales</taxon>
        <taxon>Brassicaceae</taxon>
        <taxon>Brassiceae</taxon>
        <taxon>Brassica</taxon>
    </lineage>
</organism>
<proteinExistence type="predicted"/>
<dbReference type="OrthoDB" id="192247at2759"/>
<reference evidence="2 3" key="1">
    <citation type="submission" date="2020-02" db="EMBL/GenBank/DDBJ databases">
        <authorList>
            <person name="Ma Q."/>
            <person name="Huang Y."/>
            <person name="Song X."/>
            <person name="Pei D."/>
        </authorList>
    </citation>
    <scope>NUCLEOTIDE SEQUENCE [LARGE SCALE GENOMIC DNA]</scope>
    <source>
        <strain evidence="2">Sxm20200214</strain>
        <tissue evidence="2">Leaf</tissue>
    </source>
</reference>
<sequence>MGGQEIHLTRGVEGKVSCERQNGFLCGDITGVQTKLPKFLKANFISRNLETAERLKLMEVPRNNSRFTWKITKFSSFDGEQHSSYEFTVGPRRWYLKMHPKGDLEGKENSLSLYLFASDFVSKVPVQATSAVYKLRVLDQFKRNHHEAEIVYRFSSNDGCGQCKFLPLEELYKASNGFLVNDAIYIGVEFLFLSTHEYL</sequence>
<comment type="caution">
    <text evidence="2">The sequence shown here is derived from an EMBL/GenBank/DDBJ whole genome shotgun (WGS) entry which is preliminary data.</text>
</comment>
<dbReference type="AlphaFoldDB" id="A0A8X7WHM9"/>
<dbReference type="Pfam" id="PF22486">
    <property type="entry name" value="MATH_2"/>
    <property type="match status" value="1"/>
</dbReference>
<dbReference type="InterPro" id="IPR002083">
    <property type="entry name" value="MATH/TRAF_dom"/>
</dbReference>
<dbReference type="CDD" id="cd00121">
    <property type="entry name" value="MATH"/>
    <property type="match status" value="1"/>
</dbReference>
<evidence type="ECO:0000313" key="3">
    <source>
        <dbReference type="Proteomes" id="UP000886595"/>
    </source>
</evidence>
<dbReference type="InterPro" id="IPR008974">
    <property type="entry name" value="TRAF-like"/>
</dbReference>
<dbReference type="EMBL" id="JAAMPC010000001">
    <property type="protein sequence ID" value="KAG2329796.1"/>
    <property type="molecule type" value="Genomic_DNA"/>
</dbReference>
<keyword evidence="3" id="KW-1185">Reference proteome</keyword>
<dbReference type="Proteomes" id="UP000886595">
    <property type="component" value="Unassembled WGS sequence"/>
</dbReference>
<protein>
    <recommendedName>
        <fullName evidence="1">MATH domain-containing protein</fullName>
    </recommendedName>
</protein>
<feature type="domain" description="MATH" evidence="1">
    <location>
        <begin position="64"/>
        <end position="190"/>
    </location>
</feature>